<keyword evidence="2" id="KW-1185">Reference proteome</keyword>
<dbReference type="OrthoDB" id="1848647at2"/>
<evidence type="ECO:0008006" key="3">
    <source>
        <dbReference type="Google" id="ProtNLM"/>
    </source>
</evidence>
<dbReference type="SUPFAM" id="SSF110849">
    <property type="entry name" value="ParB/Sulfiredoxin"/>
    <property type="match status" value="1"/>
</dbReference>
<evidence type="ECO:0000313" key="1">
    <source>
        <dbReference type="EMBL" id="PYZ95180.1"/>
    </source>
</evidence>
<name>A0A323TKQ0_9BACI</name>
<sequence length="133" mass="15431">MRLSVELIDLQPSQLYLNRNKLRTLIMEGFQAEEIESDPLPVIKYNGELVLIDGHTKAFLADQQGVKNITVKYLAEVDHLNMYQKNVNLCKQEEITLIRDLAKQIIPHEDFERQWVQKHKSTTASNKGIQNDQ</sequence>
<protein>
    <recommendedName>
        <fullName evidence="3">ParB/Sulfiredoxin domain-containing protein</fullName>
    </recommendedName>
</protein>
<dbReference type="RefSeq" id="WP_110608815.1">
    <property type="nucleotide sequence ID" value="NZ_PDOD01000001.1"/>
</dbReference>
<reference evidence="1 2" key="1">
    <citation type="submission" date="2017-10" db="EMBL/GenBank/DDBJ databases">
        <title>Bacillus sp. nov., a halophilic bacterium isolated from a Keqin Lake.</title>
        <authorList>
            <person name="Wang H."/>
        </authorList>
    </citation>
    <scope>NUCLEOTIDE SEQUENCE [LARGE SCALE GENOMIC DNA]</scope>
    <source>
        <strain evidence="1 2">KQ-12</strain>
    </source>
</reference>
<gene>
    <name evidence="1" type="ORF">CR194_06600</name>
</gene>
<dbReference type="EMBL" id="PDOD01000001">
    <property type="protein sequence ID" value="PYZ95180.1"/>
    <property type="molecule type" value="Genomic_DNA"/>
</dbReference>
<proteinExistence type="predicted"/>
<dbReference type="Proteomes" id="UP000248214">
    <property type="component" value="Unassembled WGS sequence"/>
</dbReference>
<accession>A0A323TKQ0</accession>
<dbReference type="AlphaFoldDB" id="A0A323TKQ0"/>
<organism evidence="1 2">
    <name type="scientific">Salipaludibacillus keqinensis</name>
    <dbReference type="NCBI Taxonomy" id="2045207"/>
    <lineage>
        <taxon>Bacteria</taxon>
        <taxon>Bacillati</taxon>
        <taxon>Bacillota</taxon>
        <taxon>Bacilli</taxon>
        <taxon>Bacillales</taxon>
        <taxon>Bacillaceae</taxon>
    </lineage>
</organism>
<evidence type="ECO:0000313" key="2">
    <source>
        <dbReference type="Proteomes" id="UP000248214"/>
    </source>
</evidence>
<comment type="caution">
    <text evidence="1">The sequence shown here is derived from an EMBL/GenBank/DDBJ whole genome shotgun (WGS) entry which is preliminary data.</text>
</comment>
<dbReference type="InterPro" id="IPR036086">
    <property type="entry name" value="ParB/Sulfiredoxin_sf"/>
</dbReference>